<protein>
    <submittedName>
        <fullName evidence="2">Uncharacterized protein</fullName>
    </submittedName>
</protein>
<evidence type="ECO:0000256" key="1">
    <source>
        <dbReference type="SAM" id="MobiDB-lite"/>
    </source>
</evidence>
<keyword evidence="3" id="KW-1185">Reference proteome</keyword>
<feature type="region of interest" description="Disordered" evidence="1">
    <location>
        <begin position="57"/>
        <end position="93"/>
    </location>
</feature>
<gene>
    <name evidence="2" type="ORF">HGRIS_002756</name>
</gene>
<name>A0ABR3JNJ5_9AGAR</name>
<reference evidence="3" key="1">
    <citation type="submission" date="2024-06" db="EMBL/GenBank/DDBJ databases">
        <title>Multi-omics analyses provide insights into the biosynthesis of the anticancer antibiotic pleurotin in Hohenbuehelia grisea.</title>
        <authorList>
            <person name="Weaver J.A."/>
            <person name="Alberti F."/>
        </authorList>
    </citation>
    <scope>NUCLEOTIDE SEQUENCE [LARGE SCALE GENOMIC DNA]</scope>
    <source>
        <strain evidence="3">T-177</strain>
    </source>
</reference>
<accession>A0ABR3JNJ5</accession>
<sequence>MLFSPVSCQTLEMYKGRPPPLLLFIPIHHIPLRQCGAEGLGGIGVRPWGGGIRAHKVSGIVGRPGSGKTRAPRGAGGNGGLGQCPQSGFGVSP</sequence>
<proteinExistence type="predicted"/>
<organism evidence="2 3">
    <name type="scientific">Hohenbuehelia grisea</name>
    <dbReference type="NCBI Taxonomy" id="104357"/>
    <lineage>
        <taxon>Eukaryota</taxon>
        <taxon>Fungi</taxon>
        <taxon>Dikarya</taxon>
        <taxon>Basidiomycota</taxon>
        <taxon>Agaricomycotina</taxon>
        <taxon>Agaricomycetes</taxon>
        <taxon>Agaricomycetidae</taxon>
        <taxon>Agaricales</taxon>
        <taxon>Pleurotineae</taxon>
        <taxon>Pleurotaceae</taxon>
        <taxon>Hohenbuehelia</taxon>
    </lineage>
</organism>
<dbReference type="EMBL" id="JASNQZ010000006">
    <property type="protein sequence ID" value="KAL0956621.1"/>
    <property type="molecule type" value="Genomic_DNA"/>
</dbReference>
<evidence type="ECO:0000313" key="3">
    <source>
        <dbReference type="Proteomes" id="UP001556367"/>
    </source>
</evidence>
<dbReference type="Proteomes" id="UP001556367">
    <property type="component" value="Unassembled WGS sequence"/>
</dbReference>
<evidence type="ECO:0000313" key="2">
    <source>
        <dbReference type="EMBL" id="KAL0956621.1"/>
    </source>
</evidence>
<comment type="caution">
    <text evidence="2">The sequence shown here is derived from an EMBL/GenBank/DDBJ whole genome shotgun (WGS) entry which is preliminary data.</text>
</comment>